<sequence>MSTAALETARVPDTVDQAIDEWVQTQLAASPDWGDDKWETLGKILDVEFTPVC</sequence>
<name>A0A919B743_9ACTN</name>
<dbReference type="AlphaFoldDB" id="A0A919B743"/>
<dbReference type="Proteomes" id="UP000638313">
    <property type="component" value="Unassembled WGS sequence"/>
</dbReference>
<organism evidence="1 2">
    <name type="scientific">Streptomyces mashuensis</name>
    <dbReference type="NCBI Taxonomy" id="33904"/>
    <lineage>
        <taxon>Bacteria</taxon>
        <taxon>Bacillati</taxon>
        <taxon>Actinomycetota</taxon>
        <taxon>Actinomycetes</taxon>
        <taxon>Kitasatosporales</taxon>
        <taxon>Streptomycetaceae</taxon>
        <taxon>Streptomyces</taxon>
    </lineage>
</organism>
<proteinExistence type="predicted"/>
<protein>
    <submittedName>
        <fullName evidence="1">Uncharacterized protein</fullName>
    </submittedName>
</protein>
<reference evidence="1" key="1">
    <citation type="journal article" date="2014" name="Int. J. Syst. Evol. Microbiol.">
        <title>Complete genome sequence of Corynebacterium casei LMG S-19264T (=DSM 44701T), isolated from a smear-ripened cheese.</title>
        <authorList>
            <consortium name="US DOE Joint Genome Institute (JGI-PGF)"/>
            <person name="Walter F."/>
            <person name="Albersmeier A."/>
            <person name="Kalinowski J."/>
            <person name="Ruckert C."/>
        </authorList>
    </citation>
    <scope>NUCLEOTIDE SEQUENCE</scope>
    <source>
        <strain evidence="1">JCM 4059</strain>
    </source>
</reference>
<accession>A0A919B743</accession>
<dbReference type="EMBL" id="BNBD01000011">
    <property type="protein sequence ID" value="GHF61099.1"/>
    <property type="molecule type" value="Genomic_DNA"/>
</dbReference>
<evidence type="ECO:0000313" key="2">
    <source>
        <dbReference type="Proteomes" id="UP000638313"/>
    </source>
</evidence>
<comment type="caution">
    <text evidence="1">The sequence shown here is derived from an EMBL/GenBank/DDBJ whole genome shotgun (WGS) entry which is preliminary data.</text>
</comment>
<keyword evidence="2" id="KW-1185">Reference proteome</keyword>
<gene>
    <name evidence="1" type="ORF">GCM10010218_48290</name>
</gene>
<reference evidence="1" key="2">
    <citation type="submission" date="2020-09" db="EMBL/GenBank/DDBJ databases">
        <authorList>
            <person name="Sun Q."/>
            <person name="Ohkuma M."/>
        </authorList>
    </citation>
    <scope>NUCLEOTIDE SEQUENCE</scope>
    <source>
        <strain evidence="1">JCM 4059</strain>
    </source>
</reference>
<evidence type="ECO:0000313" key="1">
    <source>
        <dbReference type="EMBL" id="GHF61099.1"/>
    </source>
</evidence>